<evidence type="ECO:0000313" key="8">
    <source>
        <dbReference type="WBParaSite" id="SPAL_0001067300.1"/>
    </source>
</evidence>
<keyword evidence="4" id="KW-0472">Membrane</keyword>
<keyword evidence="7" id="KW-1185">Reference proteome</keyword>
<dbReference type="GO" id="GO:1901135">
    <property type="term" value="P:carbohydrate derivative metabolic process"/>
    <property type="evidence" value="ECO:0007669"/>
    <property type="project" value="UniProtKB-ARBA"/>
</dbReference>
<dbReference type="InterPro" id="IPR004263">
    <property type="entry name" value="Exostosin"/>
</dbReference>
<name>A0A0N5BY11_STREA</name>
<evidence type="ECO:0000256" key="3">
    <source>
        <dbReference type="ARBA" id="ARBA00022679"/>
    </source>
</evidence>
<protein>
    <submittedName>
        <fullName evidence="8">Glyco_transf_64 domain-containing protein</fullName>
    </submittedName>
</protein>
<dbReference type="GO" id="GO:0016757">
    <property type="term" value="F:glycosyltransferase activity"/>
    <property type="evidence" value="ECO:0007669"/>
    <property type="project" value="InterPro"/>
</dbReference>
<keyword evidence="5" id="KW-1015">Disulfide bond</keyword>
<dbReference type="PANTHER" id="PTHR48261">
    <property type="entry name" value="ACETYLGLUCOSAMINYLTRANSFERASE"/>
    <property type="match status" value="1"/>
</dbReference>
<evidence type="ECO:0000256" key="2">
    <source>
        <dbReference type="ARBA" id="ARBA00010271"/>
    </source>
</evidence>
<reference evidence="8" key="1">
    <citation type="submission" date="2017-02" db="UniProtKB">
        <authorList>
            <consortium name="WormBaseParasite"/>
        </authorList>
    </citation>
    <scope>IDENTIFICATION</scope>
</reference>
<dbReference type="STRING" id="174720.A0A0N5BY11"/>
<dbReference type="WBParaSite" id="SPAL_0001067300.1">
    <property type="protein sequence ID" value="SPAL_0001067300.1"/>
    <property type="gene ID" value="SPAL_0001067300"/>
</dbReference>
<evidence type="ECO:0000313" key="7">
    <source>
        <dbReference type="Proteomes" id="UP000046392"/>
    </source>
</evidence>
<dbReference type="SUPFAM" id="SSF53448">
    <property type="entry name" value="Nucleotide-diphospho-sugar transferases"/>
    <property type="match status" value="1"/>
</dbReference>
<dbReference type="GO" id="GO:0005789">
    <property type="term" value="C:endoplasmic reticulum membrane"/>
    <property type="evidence" value="ECO:0007669"/>
    <property type="project" value="UniProtKB-SubCell"/>
</dbReference>
<dbReference type="InterPro" id="IPR015338">
    <property type="entry name" value="GT64_dom"/>
</dbReference>
<accession>A0A0N5BY11</accession>
<dbReference type="Proteomes" id="UP000046392">
    <property type="component" value="Unplaced"/>
</dbReference>
<comment type="similarity">
    <text evidence="2">Belongs to the glycosyltransferase 47 family.</text>
</comment>
<evidence type="ECO:0000259" key="6">
    <source>
        <dbReference type="Pfam" id="PF09258"/>
    </source>
</evidence>
<organism evidence="7 8">
    <name type="scientific">Strongyloides papillosus</name>
    <name type="common">Intestinal threadworm</name>
    <dbReference type="NCBI Taxonomy" id="174720"/>
    <lineage>
        <taxon>Eukaryota</taxon>
        <taxon>Metazoa</taxon>
        <taxon>Ecdysozoa</taxon>
        <taxon>Nematoda</taxon>
        <taxon>Chromadorea</taxon>
        <taxon>Rhabditida</taxon>
        <taxon>Tylenchina</taxon>
        <taxon>Panagrolaimomorpha</taxon>
        <taxon>Strongyloidoidea</taxon>
        <taxon>Strongyloididae</taxon>
        <taxon>Strongyloides</taxon>
    </lineage>
</organism>
<evidence type="ECO:0000256" key="5">
    <source>
        <dbReference type="ARBA" id="ARBA00023157"/>
    </source>
</evidence>
<keyword evidence="3" id="KW-0808">Transferase</keyword>
<evidence type="ECO:0000256" key="4">
    <source>
        <dbReference type="ARBA" id="ARBA00023136"/>
    </source>
</evidence>
<dbReference type="PANTHER" id="PTHR48261:SF2">
    <property type="entry name" value="ACETYLGLUCOSAMINYLTRANSFERASE"/>
    <property type="match status" value="1"/>
</dbReference>
<feature type="domain" description="Glycosyl transferase 64" evidence="6">
    <location>
        <begin position="265"/>
        <end position="503"/>
    </location>
</feature>
<sequence>MYQINCNNLLFELHNDLSNGSYPISEIYNEIKDLKEKLYFKRGYKCVDIFDNNQLSLKTKGNITSLKSRDVFTFGIHFHEISIIENEEVIKKFFIIDKENFKYNKNRSFEVFLKLIKDKIIFNESSYCKILKPLNLHELLVTLMLSRCIPVINKKWSLDTLLIDNNFEWRKALVIQDDADYLNPQYFHNHPLSNYEMEEKIMYGEKLLSWNFKVSTSIAYNILTFLEKRYTGDVTDKNIEADNLYSEDKEMFERERLKSLVVNKFTVTMITYRRINGLNYSLAQFNNNKNVDKIVVIWNDPDLSKLPKKTEWNKSVAPVFFVKAAHNTLHNKFLPYDIIKTEAILILDDDQKLTRPLLTNLFDLWEYNRDVLVGYNRRLTGGKNNSEYISSDVKTFDLILTSLSFLNKKYLYYYTYSFSSKFKKEIDKLMNCEDIAMNYLVAMLSNKPNVALTIGNDLSSCDNCSASGLSTKSNHYKIRSKCVYELNNLFGVNPMIKNKFFVNTFDK</sequence>
<dbReference type="Gene3D" id="3.90.550.10">
    <property type="entry name" value="Spore Coat Polysaccharide Biosynthesis Protein SpsA, Chain A"/>
    <property type="match status" value="1"/>
</dbReference>
<dbReference type="Pfam" id="PF09258">
    <property type="entry name" value="Glyco_transf_64"/>
    <property type="match status" value="1"/>
</dbReference>
<evidence type="ECO:0000256" key="1">
    <source>
        <dbReference type="ARBA" id="ARBA00004648"/>
    </source>
</evidence>
<comment type="subcellular location">
    <subcellularLocation>
        <location evidence="1">Endoplasmic reticulum membrane</location>
        <topology evidence="1">Single-pass type II membrane protein</topology>
    </subcellularLocation>
</comment>
<proteinExistence type="inferred from homology"/>
<dbReference type="InterPro" id="IPR029044">
    <property type="entry name" value="Nucleotide-diphossugar_trans"/>
</dbReference>
<dbReference type="AlphaFoldDB" id="A0A0N5BY11"/>